<dbReference type="RefSeq" id="WP_209309850.1">
    <property type="nucleotide sequence ID" value="NZ_JAAVJS010000907.1"/>
</dbReference>
<comment type="caution">
    <text evidence="1">The sequence shown here is derived from an EMBL/GenBank/DDBJ whole genome shotgun (WGS) entry which is preliminary data.</text>
</comment>
<keyword evidence="2" id="KW-1185">Reference proteome</keyword>
<protein>
    <submittedName>
        <fullName evidence="1">Uncharacterized protein</fullName>
    </submittedName>
</protein>
<accession>A0ABX1DLY9</accession>
<dbReference type="Proteomes" id="UP000760545">
    <property type="component" value="Unassembled WGS sequence"/>
</dbReference>
<evidence type="ECO:0000313" key="1">
    <source>
        <dbReference type="EMBL" id="NJX17653.1"/>
    </source>
</evidence>
<organism evidence="1 2">
    <name type="scientific">Tamlana crocina</name>
    <dbReference type="NCBI Taxonomy" id="393006"/>
    <lineage>
        <taxon>Bacteria</taxon>
        <taxon>Pseudomonadati</taxon>
        <taxon>Bacteroidota</taxon>
        <taxon>Flavobacteriia</taxon>
        <taxon>Flavobacteriales</taxon>
        <taxon>Flavobacteriaceae</taxon>
        <taxon>Tamlana</taxon>
    </lineage>
</organism>
<name>A0ABX1DLY9_9FLAO</name>
<gene>
    <name evidence="1" type="ORF">HC176_19475</name>
</gene>
<reference evidence="1 2" key="1">
    <citation type="submission" date="2020-03" db="EMBL/GenBank/DDBJ databases">
        <title>Tamlana sp. nov, isolated from XXX.</title>
        <authorList>
            <person name="Cao W.R."/>
        </authorList>
    </citation>
    <scope>NUCLEOTIDE SEQUENCE [LARGE SCALE GENOMIC DNA]</scope>
    <source>
        <strain evidence="1 2">HST1-43</strain>
    </source>
</reference>
<feature type="non-terminal residue" evidence="1">
    <location>
        <position position="1"/>
    </location>
</feature>
<evidence type="ECO:0000313" key="2">
    <source>
        <dbReference type="Proteomes" id="UP000760545"/>
    </source>
</evidence>
<feature type="non-terminal residue" evidence="1">
    <location>
        <position position="93"/>
    </location>
</feature>
<dbReference type="EMBL" id="JAAVJS010000907">
    <property type="protein sequence ID" value="NJX17653.1"/>
    <property type="molecule type" value="Genomic_DNA"/>
</dbReference>
<proteinExistence type="predicted"/>
<sequence>NKTGYITSMDVDMFDLGSEFQPYDIAMPVNVQHSLGKIYDAIPDAHPGSASKDWLASVKLGTNYVSKHIYGVWHCTASKEWIDGEYRKLWFFP</sequence>